<dbReference type="AlphaFoldDB" id="F1T6L7"/>
<dbReference type="EMBL" id="ACGK02000004">
    <property type="protein sequence ID" value="EGF22837.1"/>
    <property type="molecule type" value="Genomic_DNA"/>
</dbReference>
<dbReference type="eggNOG" id="COG3843">
    <property type="taxonomic scope" value="Bacteria"/>
</dbReference>
<sequence>MFKDEYEFVLSTHVDKGHIHNHIIFNNVNMVTGRCHQSNKKSCHQIRYQSDKLCKENNLSVIDGFYESYKKKYKTNGKSWYENKQTKRGTS</sequence>
<dbReference type="Pfam" id="PF03432">
    <property type="entry name" value="Relaxase"/>
    <property type="match status" value="1"/>
</dbReference>
<evidence type="ECO:0000259" key="1">
    <source>
        <dbReference type="Pfam" id="PF03432"/>
    </source>
</evidence>
<comment type="caution">
    <text evidence="2">The sequence shown here is derived from an EMBL/GenBank/DDBJ whole genome shotgun (WGS) entry which is preliminary data.</text>
</comment>
<name>F1T6L7_9ACTN</name>
<protein>
    <recommendedName>
        <fullName evidence="1">MobA/VirD2-like nuclease domain-containing protein</fullName>
    </recommendedName>
</protein>
<evidence type="ECO:0000313" key="3">
    <source>
        <dbReference type="Proteomes" id="UP000005947"/>
    </source>
</evidence>
<evidence type="ECO:0000313" key="2">
    <source>
        <dbReference type="EMBL" id="EGF22837.1"/>
    </source>
</evidence>
<gene>
    <name evidence="2" type="ORF">HMPREF0091_11163</name>
</gene>
<accession>F1T6L7</accession>
<dbReference type="InterPro" id="IPR005094">
    <property type="entry name" value="Endonuclease_MobA/VirD2"/>
</dbReference>
<organism evidence="2 3">
    <name type="scientific">Fannyhessea vaginae DSM 15829</name>
    <dbReference type="NCBI Taxonomy" id="525256"/>
    <lineage>
        <taxon>Bacteria</taxon>
        <taxon>Bacillati</taxon>
        <taxon>Actinomycetota</taxon>
        <taxon>Coriobacteriia</taxon>
        <taxon>Coriobacteriales</taxon>
        <taxon>Atopobiaceae</taxon>
        <taxon>Fannyhessea</taxon>
    </lineage>
</organism>
<keyword evidence="3" id="KW-1185">Reference proteome</keyword>
<feature type="domain" description="MobA/VirD2-like nuclease" evidence="1">
    <location>
        <begin position="1"/>
        <end position="59"/>
    </location>
</feature>
<reference evidence="2 3" key="1">
    <citation type="submission" date="2011-02" db="EMBL/GenBank/DDBJ databases">
        <authorList>
            <person name="Muzny D."/>
            <person name="Qin X."/>
            <person name="Buhay C."/>
            <person name="Dugan-Rocha S."/>
            <person name="Ding Y."/>
            <person name="Chen G."/>
            <person name="Hawes A."/>
            <person name="Holder M."/>
            <person name="Jhangiani S."/>
            <person name="Johnson A."/>
            <person name="Khan Z."/>
            <person name="Li Z."/>
            <person name="Liu W."/>
            <person name="Liu X."/>
            <person name="Perez L."/>
            <person name="Shen H."/>
            <person name="Wang Q."/>
            <person name="Watt J."/>
            <person name="Xi L."/>
            <person name="Xin Y."/>
            <person name="Zhou J."/>
            <person name="Deng J."/>
            <person name="Jiang H."/>
            <person name="Liu Y."/>
            <person name="Qu J."/>
            <person name="Song X.-Z."/>
            <person name="Zhang L."/>
            <person name="Villasana D."/>
            <person name="Johnson A."/>
            <person name="Liu J."/>
            <person name="Liyanage D."/>
            <person name="Lorensuhewa L."/>
            <person name="Robinson T."/>
            <person name="Song A."/>
            <person name="Song B.-B."/>
            <person name="Dinh H."/>
            <person name="Thornton R."/>
            <person name="Coyle M."/>
            <person name="Francisco L."/>
            <person name="Jackson L."/>
            <person name="Javaid M."/>
            <person name="Korchina V."/>
            <person name="Kovar C."/>
            <person name="Mata R."/>
            <person name="Mathew T."/>
            <person name="Ngo R."/>
            <person name="Nguyen L."/>
            <person name="Nguyen N."/>
            <person name="Okwuonu G."/>
            <person name="Ongeri F."/>
            <person name="Pham C."/>
            <person name="Simmons D."/>
            <person name="Wilczek-Boney K."/>
            <person name="Hale W."/>
            <person name="Jakkamsetti A."/>
            <person name="Pham P."/>
            <person name="Ruth R."/>
            <person name="San Lucas F."/>
            <person name="Warren J."/>
            <person name="Zhang J."/>
            <person name="Zhao Z."/>
            <person name="Zhou C."/>
            <person name="Zhu D."/>
            <person name="Lee S."/>
            <person name="Bess C."/>
            <person name="Blankenburg K."/>
            <person name="Forbes L."/>
            <person name="Fu Q."/>
            <person name="Gubbala S."/>
            <person name="Hirani K."/>
            <person name="Jayaseelan J.C."/>
            <person name="Lara F."/>
            <person name="Munidasa M."/>
            <person name="Palculict T."/>
            <person name="Patil S."/>
            <person name="Pu L.-L."/>
            <person name="Saada N."/>
            <person name="Tang L."/>
            <person name="Weissenberger G."/>
            <person name="Zhu Y."/>
            <person name="Hemphill L."/>
            <person name="Shang Y."/>
            <person name="Youmans B."/>
            <person name="Ayvaz T."/>
            <person name="Ross M."/>
            <person name="Santibanez J."/>
            <person name="Aqrawi P."/>
            <person name="Gross S."/>
            <person name="Joshi V."/>
            <person name="Fowler G."/>
            <person name="Nazareth L."/>
            <person name="Reid J."/>
            <person name="Worley K."/>
            <person name="Petrosino J."/>
            <person name="Highlander S."/>
            <person name="Gibbs R."/>
        </authorList>
    </citation>
    <scope>NUCLEOTIDE SEQUENCE [LARGE SCALE GENOMIC DNA]</scope>
    <source>
        <strain evidence="2 3">DSM 15829</strain>
    </source>
</reference>
<proteinExistence type="predicted"/>
<dbReference type="Proteomes" id="UP000005947">
    <property type="component" value="Unassembled WGS sequence"/>
</dbReference>